<name>A0A3A8F4R6_9GAMM</name>
<comment type="caution">
    <text evidence="1">The sequence shown here is derived from an EMBL/GenBank/DDBJ whole genome shotgun (WGS) entry which is preliminary data.</text>
</comment>
<evidence type="ECO:0000313" key="2">
    <source>
        <dbReference type="Proteomes" id="UP000280405"/>
    </source>
</evidence>
<dbReference type="OrthoDB" id="255821at2"/>
<accession>A0A3A8F4R6</accession>
<dbReference type="Proteomes" id="UP000280405">
    <property type="component" value="Unassembled WGS sequence"/>
</dbReference>
<dbReference type="AlphaFoldDB" id="A0A3A8F4R6"/>
<dbReference type="RefSeq" id="WP_120383952.1">
    <property type="nucleotide sequence ID" value="NZ_RAXT01000014.1"/>
</dbReference>
<gene>
    <name evidence="1" type="ORF">D7V20_08955</name>
</gene>
<dbReference type="Gene3D" id="3.40.50.150">
    <property type="entry name" value="Vaccinia Virus protein VP39"/>
    <property type="match status" value="1"/>
</dbReference>
<protein>
    <recommendedName>
        <fullName evidence="3">Class I SAM-dependent methyltransferase</fullName>
    </recommendedName>
</protein>
<dbReference type="InterPro" id="IPR029063">
    <property type="entry name" value="SAM-dependent_MTases_sf"/>
</dbReference>
<sequence length="220" mass="25519">MVNDKPVFIFRLFRAFTPPIIFNFIMKFAAKSQSSLFDGEQNALLFKKYIQDCKVYGEYGCGLSTNYVLKNTNCFVISIDSSSEWVDLVEKRANFSKKLDINYIDVGVVGDWGRPIDYKKRENFKDYTDQLWGKNLKPDLVLIDGRFRVACFLTCLLKAPIGTVIIFDDYINRPQYHIVESFACLTEFSGRQAVFIKQALTQDQVIGIHDMLEKFRYVMD</sequence>
<evidence type="ECO:0000313" key="1">
    <source>
        <dbReference type="EMBL" id="RKG38050.1"/>
    </source>
</evidence>
<organism evidence="1 2">
    <name type="scientific">Acinetobacter rongchengensis</name>
    <dbReference type="NCBI Taxonomy" id="2419601"/>
    <lineage>
        <taxon>Bacteria</taxon>
        <taxon>Pseudomonadati</taxon>
        <taxon>Pseudomonadota</taxon>
        <taxon>Gammaproteobacteria</taxon>
        <taxon>Moraxellales</taxon>
        <taxon>Moraxellaceae</taxon>
        <taxon>Acinetobacter</taxon>
    </lineage>
</organism>
<keyword evidence="2" id="KW-1185">Reference proteome</keyword>
<reference evidence="1 2" key="1">
    <citation type="submission" date="2018-09" db="EMBL/GenBank/DDBJ databases">
        <title>The draft genome of Acinetobacter spp. strains.</title>
        <authorList>
            <person name="Qin J."/>
            <person name="Feng Y."/>
            <person name="Zong Z."/>
        </authorList>
    </citation>
    <scope>NUCLEOTIDE SEQUENCE [LARGE SCALE GENOMIC DNA]</scope>
    <source>
        <strain evidence="1 2">WCHAc060115</strain>
    </source>
</reference>
<dbReference type="EMBL" id="RAXT01000014">
    <property type="protein sequence ID" value="RKG38050.1"/>
    <property type="molecule type" value="Genomic_DNA"/>
</dbReference>
<proteinExistence type="predicted"/>
<evidence type="ECO:0008006" key="3">
    <source>
        <dbReference type="Google" id="ProtNLM"/>
    </source>
</evidence>